<comment type="caution">
    <text evidence="1">The sequence shown here is derived from an EMBL/GenBank/DDBJ whole genome shotgun (WGS) entry which is preliminary data.</text>
</comment>
<evidence type="ECO:0000313" key="1">
    <source>
        <dbReference type="EMBL" id="MCE4554945.1"/>
    </source>
</evidence>
<evidence type="ECO:0000313" key="2">
    <source>
        <dbReference type="Proteomes" id="UP001200741"/>
    </source>
</evidence>
<reference evidence="1 2" key="1">
    <citation type="submission" date="2021-12" db="EMBL/GenBank/DDBJ databases">
        <title>Genome seq of P8.</title>
        <authorList>
            <person name="Seo T."/>
        </authorList>
    </citation>
    <scope>NUCLEOTIDE SEQUENCE [LARGE SCALE GENOMIC DNA]</scope>
    <source>
        <strain evidence="1 2">P8</strain>
    </source>
</reference>
<accession>A0ABS8XT97</accession>
<sequence>MPRVVRLLALCLLLVVWSYAVRGAGPGSMADTWEQGGRVDGRVPPVRIVTARPGS</sequence>
<proteinExistence type="predicted"/>
<gene>
    <name evidence="1" type="ORF">LXT13_10960</name>
</gene>
<organism evidence="1 2">
    <name type="scientific">Pelomonas cellulosilytica</name>
    <dbReference type="NCBI Taxonomy" id="2906762"/>
    <lineage>
        <taxon>Bacteria</taxon>
        <taxon>Pseudomonadati</taxon>
        <taxon>Pseudomonadota</taxon>
        <taxon>Betaproteobacteria</taxon>
        <taxon>Burkholderiales</taxon>
        <taxon>Sphaerotilaceae</taxon>
        <taxon>Roseateles</taxon>
    </lineage>
</organism>
<dbReference type="EMBL" id="JAJTWU010000003">
    <property type="protein sequence ID" value="MCE4554945.1"/>
    <property type="molecule type" value="Genomic_DNA"/>
</dbReference>
<name>A0ABS8XT97_9BURK</name>
<keyword evidence="2" id="KW-1185">Reference proteome</keyword>
<dbReference type="Proteomes" id="UP001200741">
    <property type="component" value="Unassembled WGS sequence"/>
</dbReference>
<protein>
    <submittedName>
        <fullName evidence="1">Uncharacterized protein</fullName>
    </submittedName>
</protein>